<protein>
    <submittedName>
        <fullName evidence="1">Uncharacterized protein</fullName>
    </submittedName>
</protein>
<accession>X0ZH21</accession>
<dbReference type="AlphaFoldDB" id="X0ZH21"/>
<sequence>MSVTTVLGADPAGASQRERELAAIISSYTDVTDKLKSAHERLSHEVRLLRRQ</sequence>
<comment type="caution">
    <text evidence="1">The sequence shown here is derived from an EMBL/GenBank/DDBJ whole genome shotgun (WGS) entry which is preliminary data.</text>
</comment>
<proteinExistence type="predicted"/>
<evidence type="ECO:0000313" key="1">
    <source>
        <dbReference type="EMBL" id="GAG47656.1"/>
    </source>
</evidence>
<dbReference type="EMBL" id="BARS01056993">
    <property type="protein sequence ID" value="GAG47656.1"/>
    <property type="molecule type" value="Genomic_DNA"/>
</dbReference>
<reference evidence="1" key="1">
    <citation type="journal article" date="2014" name="Front. Microbiol.">
        <title>High frequency of phylogenetically diverse reductive dehalogenase-homologous genes in deep subseafloor sedimentary metagenomes.</title>
        <authorList>
            <person name="Kawai M."/>
            <person name="Futagami T."/>
            <person name="Toyoda A."/>
            <person name="Takaki Y."/>
            <person name="Nishi S."/>
            <person name="Hori S."/>
            <person name="Arai W."/>
            <person name="Tsubouchi T."/>
            <person name="Morono Y."/>
            <person name="Uchiyama I."/>
            <person name="Ito T."/>
            <person name="Fujiyama A."/>
            <person name="Inagaki F."/>
            <person name="Takami H."/>
        </authorList>
    </citation>
    <scope>NUCLEOTIDE SEQUENCE</scope>
    <source>
        <strain evidence="1">Expedition CK06-06</strain>
    </source>
</reference>
<gene>
    <name evidence="1" type="ORF">S01H1_83738</name>
</gene>
<name>X0ZH21_9ZZZZ</name>
<organism evidence="1">
    <name type="scientific">marine sediment metagenome</name>
    <dbReference type="NCBI Taxonomy" id="412755"/>
    <lineage>
        <taxon>unclassified sequences</taxon>
        <taxon>metagenomes</taxon>
        <taxon>ecological metagenomes</taxon>
    </lineage>
</organism>
<feature type="non-terminal residue" evidence="1">
    <location>
        <position position="52"/>
    </location>
</feature>